<dbReference type="SUPFAM" id="SSF81321">
    <property type="entry name" value="Family A G protein-coupled receptor-like"/>
    <property type="match status" value="1"/>
</dbReference>
<evidence type="ECO:0000256" key="9">
    <source>
        <dbReference type="SAM" id="Phobius"/>
    </source>
</evidence>
<dbReference type="AlphaFoldDB" id="A0A9Q1BBS6"/>
<dbReference type="Gene3D" id="1.20.1070.10">
    <property type="entry name" value="Rhodopsin 7-helix transmembrane proteins"/>
    <property type="match status" value="1"/>
</dbReference>
<dbReference type="EMBL" id="JAIZAY010000023">
    <property type="protein sequence ID" value="KAJ8019668.1"/>
    <property type="molecule type" value="Genomic_DNA"/>
</dbReference>
<feature type="transmembrane region" description="Helical" evidence="9">
    <location>
        <begin position="221"/>
        <end position="245"/>
    </location>
</feature>
<keyword evidence="5 9" id="KW-0472">Membrane</keyword>
<feature type="transmembrane region" description="Helical" evidence="9">
    <location>
        <begin position="36"/>
        <end position="60"/>
    </location>
</feature>
<dbReference type="GO" id="GO:0004930">
    <property type="term" value="F:G protein-coupled receptor activity"/>
    <property type="evidence" value="ECO:0007669"/>
    <property type="project" value="UniProtKB-KW"/>
</dbReference>
<feature type="domain" description="G-protein coupled receptors family 1 profile" evidence="10">
    <location>
        <begin position="16"/>
        <end position="282"/>
    </location>
</feature>
<dbReference type="GO" id="GO:0005886">
    <property type="term" value="C:plasma membrane"/>
    <property type="evidence" value="ECO:0007669"/>
    <property type="project" value="TreeGrafter"/>
</dbReference>
<evidence type="ECO:0000313" key="12">
    <source>
        <dbReference type="Proteomes" id="UP001152320"/>
    </source>
</evidence>
<evidence type="ECO:0000256" key="3">
    <source>
        <dbReference type="ARBA" id="ARBA00022989"/>
    </source>
</evidence>
<dbReference type="Pfam" id="PF00001">
    <property type="entry name" value="7tm_1"/>
    <property type="match status" value="1"/>
</dbReference>
<keyword evidence="3 9" id="KW-1133">Transmembrane helix</keyword>
<name>A0A9Q1BBS6_HOLLE</name>
<comment type="caution">
    <text evidence="11">The sequence shown here is derived from an EMBL/GenBank/DDBJ whole genome shotgun (WGS) entry which is preliminary data.</text>
</comment>
<dbReference type="PROSITE" id="PS50262">
    <property type="entry name" value="G_PROTEIN_RECEP_F1_2"/>
    <property type="match status" value="1"/>
</dbReference>
<keyword evidence="4 8" id="KW-0297">G-protein coupled receptor</keyword>
<proteinExistence type="inferred from homology"/>
<dbReference type="InterPro" id="IPR000276">
    <property type="entry name" value="GPCR_Rhodpsn"/>
</dbReference>
<feature type="transmembrane region" description="Helical" evidence="9">
    <location>
        <begin position="80"/>
        <end position="98"/>
    </location>
</feature>
<keyword evidence="12" id="KW-1185">Reference proteome</keyword>
<evidence type="ECO:0000259" key="10">
    <source>
        <dbReference type="PROSITE" id="PS50262"/>
    </source>
</evidence>
<accession>A0A9Q1BBS6</accession>
<evidence type="ECO:0000256" key="8">
    <source>
        <dbReference type="RuleBase" id="RU000688"/>
    </source>
</evidence>
<dbReference type="PANTHER" id="PTHR24243">
    <property type="entry name" value="G-PROTEIN COUPLED RECEPTOR"/>
    <property type="match status" value="1"/>
</dbReference>
<evidence type="ECO:0000313" key="11">
    <source>
        <dbReference type="EMBL" id="KAJ8019668.1"/>
    </source>
</evidence>
<dbReference type="InterPro" id="IPR017452">
    <property type="entry name" value="GPCR_Rhodpsn_7TM"/>
</dbReference>
<evidence type="ECO:0000256" key="2">
    <source>
        <dbReference type="ARBA" id="ARBA00022692"/>
    </source>
</evidence>
<organism evidence="11 12">
    <name type="scientific">Holothuria leucospilota</name>
    <name type="common">Black long sea cucumber</name>
    <name type="synonym">Mertensiothuria leucospilota</name>
    <dbReference type="NCBI Taxonomy" id="206669"/>
    <lineage>
        <taxon>Eukaryota</taxon>
        <taxon>Metazoa</taxon>
        <taxon>Echinodermata</taxon>
        <taxon>Eleutherozoa</taxon>
        <taxon>Echinozoa</taxon>
        <taxon>Holothuroidea</taxon>
        <taxon>Aspidochirotacea</taxon>
        <taxon>Aspidochirotida</taxon>
        <taxon>Holothuriidae</taxon>
        <taxon>Holothuria</taxon>
    </lineage>
</organism>
<evidence type="ECO:0000256" key="6">
    <source>
        <dbReference type="ARBA" id="ARBA00023170"/>
    </source>
</evidence>
<evidence type="ECO:0000256" key="5">
    <source>
        <dbReference type="ARBA" id="ARBA00023136"/>
    </source>
</evidence>
<protein>
    <submittedName>
        <fullName evidence="11">Kappa-type opioid receptor</fullName>
    </submittedName>
</protein>
<feature type="transmembrane region" description="Helical" evidence="9">
    <location>
        <begin position="161"/>
        <end position="187"/>
    </location>
</feature>
<dbReference type="PROSITE" id="PS00237">
    <property type="entry name" value="G_PROTEIN_RECEP_F1_1"/>
    <property type="match status" value="1"/>
</dbReference>
<keyword evidence="2 8" id="KW-0812">Transmembrane</keyword>
<feature type="transmembrane region" description="Helical" evidence="9">
    <location>
        <begin position="265"/>
        <end position="285"/>
    </location>
</feature>
<keyword evidence="6 8" id="KW-0675">Receptor</keyword>
<evidence type="ECO:0000256" key="4">
    <source>
        <dbReference type="ARBA" id="ARBA00023040"/>
    </source>
</evidence>
<dbReference type="PANTHER" id="PTHR24243:SF224">
    <property type="entry name" value="G-PROTEIN COUPLED RECEPTOR 19-RELATED"/>
    <property type="match status" value="1"/>
</dbReference>
<feature type="transmembrane region" description="Helical" evidence="9">
    <location>
        <begin position="6"/>
        <end position="24"/>
    </location>
</feature>
<comment type="similarity">
    <text evidence="8">Belongs to the G-protein coupled receptor 1 family.</text>
</comment>
<feature type="transmembrane region" description="Helical" evidence="9">
    <location>
        <begin position="118"/>
        <end position="141"/>
    </location>
</feature>
<dbReference type="PRINTS" id="PR00237">
    <property type="entry name" value="GPCRRHODOPSN"/>
</dbReference>
<gene>
    <name evidence="11" type="ORF">HOLleu_41342</name>
</gene>
<evidence type="ECO:0000256" key="7">
    <source>
        <dbReference type="ARBA" id="ARBA00023224"/>
    </source>
</evidence>
<dbReference type="OrthoDB" id="10042731at2759"/>
<dbReference type="Proteomes" id="UP001152320">
    <property type="component" value="Chromosome 23"/>
</dbReference>
<sequence>MASCIVTLSSVLAIVGNSLNIIVLTTRKFLTKPHAYFLISLAVADLLTGMVDSFSVYSSITYTWPYGEPFCLLTNYVREALLEISLLMILCLNLERYIAISYPFRSKIWLTKNRSKAFIFLCWFVTFAFKIYLFFDVVYIVEYDKDIYACTPEYDNYKGFAIFSSVAIEVPALIILTITSVKLIVALKRLNSRKHREMFHGSLQRRYSTNSRNLRKNLHGFKVLVVIATVSYISLLPSLSLRLLYISDNDEEESAALNLSWALEFSFFWLASCGSFANVFVYYFMDRNFSRCLRDMLQELKRALKRKRTTVLSRGCPLKENGSPTNQPLSVISDNRLNSQACTNV</sequence>
<reference evidence="11" key="1">
    <citation type="submission" date="2021-10" db="EMBL/GenBank/DDBJ databases">
        <title>Tropical sea cucumber genome reveals ecological adaptation and Cuvierian tubules defense mechanism.</title>
        <authorList>
            <person name="Chen T."/>
        </authorList>
    </citation>
    <scope>NUCLEOTIDE SEQUENCE</scope>
    <source>
        <strain evidence="11">Nanhai2018</strain>
        <tissue evidence="11">Muscle</tissue>
    </source>
</reference>
<comment type="subcellular location">
    <subcellularLocation>
        <location evidence="1">Membrane</location>
        <topology evidence="1">Multi-pass membrane protein</topology>
    </subcellularLocation>
</comment>
<dbReference type="CDD" id="cd00637">
    <property type="entry name" value="7tm_classA_rhodopsin-like"/>
    <property type="match status" value="1"/>
</dbReference>
<evidence type="ECO:0000256" key="1">
    <source>
        <dbReference type="ARBA" id="ARBA00004141"/>
    </source>
</evidence>
<keyword evidence="7 8" id="KW-0807">Transducer</keyword>